<keyword evidence="1" id="KW-0812">Transmembrane</keyword>
<evidence type="ECO:0000256" key="1">
    <source>
        <dbReference type="SAM" id="Phobius"/>
    </source>
</evidence>
<organism evidence="2 3">
    <name type="scientific">Igneacidithiobacillus copahuensis</name>
    <dbReference type="NCBI Taxonomy" id="2724909"/>
    <lineage>
        <taxon>Bacteria</taxon>
        <taxon>Pseudomonadati</taxon>
        <taxon>Pseudomonadota</taxon>
        <taxon>Acidithiobacillia</taxon>
        <taxon>Acidithiobacillales</taxon>
        <taxon>Acidithiobacillaceae</taxon>
        <taxon>Igneacidithiobacillus</taxon>
    </lineage>
</organism>
<dbReference type="AlphaFoldDB" id="A0AAE2YNM5"/>
<feature type="transmembrane region" description="Helical" evidence="1">
    <location>
        <begin position="16"/>
        <end position="39"/>
    </location>
</feature>
<dbReference type="Proteomes" id="UP001197378">
    <property type="component" value="Unassembled WGS sequence"/>
</dbReference>
<name>A0AAE2YNM5_9PROT</name>
<accession>A0AAE2YNM5</accession>
<evidence type="ECO:0000313" key="3">
    <source>
        <dbReference type="Proteomes" id="UP001197378"/>
    </source>
</evidence>
<evidence type="ECO:0000313" key="2">
    <source>
        <dbReference type="EMBL" id="MBU2787200.1"/>
    </source>
</evidence>
<proteinExistence type="predicted"/>
<keyword evidence="3" id="KW-1185">Reference proteome</keyword>
<dbReference type="EMBL" id="JAAXYO010000037">
    <property type="protein sequence ID" value="MBU2787200.1"/>
    <property type="molecule type" value="Genomic_DNA"/>
</dbReference>
<evidence type="ECO:0008006" key="4">
    <source>
        <dbReference type="Google" id="ProtNLM"/>
    </source>
</evidence>
<comment type="caution">
    <text evidence="2">The sequence shown here is derived from an EMBL/GenBank/DDBJ whole genome shotgun (WGS) entry which is preliminary data.</text>
</comment>
<sequence>MGEPLPKDDTAQREQGAILLIVLVLIFAVTLAVMAYLYLNKNNTLIASNLAVQNAAQEATDAGLHKVQNLLATVPNPPPSSISPWYVAPTSSGTPPTAPLASFWQSCASANTCGKTTVAYGPYHFIVNYVVYPLGPNAQNNGYYYVTYIHSSNANGGGLGVTIEATLENTQ</sequence>
<reference evidence="2" key="1">
    <citation type="journal article" date="2021" name="ISME J.">
        <title>Genomic evolution of the class Acidithiobacillia: deep-branching Proteobacteria living in extreme acidic conditions.</title>
        <authorList>
            <person name="Moya-Beltran A."/>
            <person name="Beard S."/>
            <person name="Rojas-Villalobos C."/>
            <person name="Issotta F."/>
            <person name="Gallardo Y."/>
            <person name="Ulloa R."/>
            <person name="Giaveno A."/>
            <person name="Degli Esposti M."/>
            <person name="Johnson D.B."/>
            <person name="Quatrini R."/>
        </authorList>
    </citation>
    <scope>NUCLEOTIDE SEQUENCE</scope>
    <source>
        <strain evidence="2">VAN18-1</strain>
    </source>
</reference>
<keyword evidence="1" id="KW-1133">Transmembrane helix</keyword>
<gene>
    <name evidence="2" type="ORF">HFQ13_03055</name>
</gene>
<keyword evidence="1" id="KW-0472">Membrane</keyword>
<protein>
    <recommendedName>
        <fullName evidence="4">Type 4 fimbrial biogenesis protein PilX N-terminal domain-containing protein</fullName>
    </recommendedName>
</protein>